<proteinExistence type="predicted"/>
<gene>
    <name evidence="1" type="ORF">NQ315_001017</name>
</gene>
<sequence length="90" mass="10090">MYAFRKKSEQVYKPKQQLVNLSLLVIYDKQLPNMFKYLVFFALLAVAFAVATANPEPAARPNPQIFTTYGAAPLAYNAYPYAGYYGAVVV</sequence>
<evidence type="ECO:0000313" key="1">
    <source>
        <dbReference type="EMBL" id="KAJ8924862.1"/>
    </source>
</evidence>
<dbReference type="AlphaFoldDB" id="A0AAV8WF62"/>
<keyword evidence="2" id="KW-1185">Reference proteome</keyword>
<evidence type="ECO:0000313" key="2">
    <source>
        <dbReference type="Proteomes" id="UP001159042"/>
    </source>
</evidence>
<comment type="caution">
    <text evidence="1">The sequence shown here is derived from an EMBL/GenBank/DDBJ whole genome shotgun (WGS) entry which is preliminary data.</text>
</comment>
<reference evidence="1 2" key="1">
    <citation type="journal article" date="2023" name="Insect Mol. Biol.">
        <title>Genome sequencing provides insights into the evolution of gene families encoding plant cell wall-degrading enzymes in longhorned beetles.</title>
        <authorList>
            <person name="Shin N.R."/>
            <person name="Okamura Y."/>
            <person name="Kirsch R."/>
            <person name="Pauchet Y."/>
        </authorList>
    </citation>
    <scope>NUCLEOTIDE SEQUENCE [LARGE SCALE GENOMIC DNA]</scope>
    <source>
        <strain evidence="1">EAD_L_NR</strain>
    </source>
</reference>
<accession>A0AAV8WF62</accession>
<organism evidence="1 2">
    <name type="scientific">Exocentrus adspersus</name>
    <dbReference type="NCBI Taxonomy" id="1586481"/>
    <lineage>
        <taxon>Eukaryota</taxon>
        <taxon>Metazoa</taxon>
        <taxon>Ecdysozoa</taxon>
        <taxon>Arthropoda</taxon>
        <taxon>Hexapoda</taxon>
        <taxon>Insecta</taxon>
        <taxon>Pterygota</taxon>
        <taxon>Neoptera</taxon>
        <taxon>Endopterygota</taxon>
        <taxon>Coleoptera</taxon>
        <taxon>Polyphaga</taxon>
        <taxon>Cucujiformia</taxon>
        <taxon>Chrysomeloidea</taxon>
        <taxon>Cerambycidae</taxon>
        <taxon>Lamiinae</taxon>
        <taxon>Acanthocinini</taxon>
        <taxon>Exocentrus</taxon>
    </lineage>
</organism>
<protein>
    <submittedName>
        <fullName evidence="1">Uncharacterized protein</fullName>
    </submittedName>
</protein>
<name>A0AAV8WF62_9CUCU</name>
<dbReference type="Proteomes" id="UP001159042">
    <property type="component" value="Unassembled WGS sequence"/>
</dbReference>
<dbReference type="EMBL" id="JANEYG010000002">
    <property type="protein sequence ID" value="KAJ8924862.1"/>
    <property type="molecule type" value="Genomic_DNA"/>
</dbReference>